<dbReference type="GO" id="GO:0006351">
    <property type="term" value="P:DNA-templated transcription"/>
    <property type="evidence" value="ECO:0007669"/>
    <property type="project" value="TreeGrafter"/>
</dbReference>
<comment type="caution">
    <text evidence="6">The sequence shown here is derived from an EMBL/GenBank/DDBJ whole genome shotgun (WGS) entry which is preliminary data.</text>
</comment>
<dbReference type="InterPro" id="IPR058163">
    <property type="entry name" value="LysR-type_TF_proteobact-type"/>
</dbReference>
<evidence type="ECO:0000313" key="6">
    <source>
        <dbReference type="EMBL" id="GEK97344.1"/>
    </source>
</evidence>
<dbReference type="Gene3D" id="3.40.190.290">
    <property type="match status" value="1"/>
</dbReference>
<comment type="similarity">
    <text evidence="1">Belongs to the LysR transcriptional regulatory family.</text>
</comment>
<dbReference type="GO" id="GO:0003700">
    <property type="term" value="F:DNA-binding transcription factor activity"/>
    <property type="evidence" value="ECO:0007669"/>
    <property type="project" value="InterPro"/>
</dbReference>
<dbReference type="InterPro" id="IPR036388">
    <property type="entry name" value="WH-like_DNA-bd_sf"/>
</dbReference>
<gene>
    <name evidence="6" type="ORF">GKA01_25410</name>
</gene>
<keyword evidence="7" id="KW-1185">Reference proteome</keyword>
<keyword evidence="4" id="KW-0804">Transcription</keyword>
<reference evidence="6 7" key="1">
    <citation type="submission" date="2019-07" db="EMBL/GenBank/DDBJ databases">
        <title>Whole genome shotgun sequence of Gluconobacter kanchanaburiensis NBRC 103587.</title>
        <authorList>
            <person name="Hosoyama A."/>
            <person name="Uohara A."/>
            <person name="Ohji S."/>
            <person name="Ichikawa N."/>
        </authorList>
    </citation>
    <scope>NUCLEOTIDE SEQUENCE [LARGE SCALE GENOMIC DNA]</scope>
    <source>
        <strain evidence="6 7">NBRC 103587</strain>
    </source>
</reference>
<proteinExistence type="inferred from homology"/>
<keyword evidence="2" id="KW-0805">Transcription regulation</keyword>
<dbReference type="OrthoDB" id="9812435at2"/>
<dbReference type="EMBL" id="BJVA01000022">
    <property type="protein sequence ID" value="GEK97344.1"/>
    <property type="molecule type" value="Genomic_DNA"/>
</dbReference>
<dbReference type="PANTHER" id="PTHR30537">
    <property type="entry name" value="HTH-TYPE TRANSCRIPTIONAL REGULATOR"/>
    <property type="match status" value="1"/>
</dbReference>
<dbReference type="Proteomes" id="UP000321079">
    <property type="component" value="Unassembled WGS sequence"/>
</dbReference>
<evidence type="ECO:0000256" key="1">
    <source>
        <dbReference type="ARBA" id="ARBA00009437"/>
    </source>
</evidence>
<dbReference type="Gene3D" id="1.10.10.10">
    <property type="entry name" value="Winged helix-like DNA-binding domain superfamily/Winged helix DNA-binding domain"/>
    <property type="match status" value="1"/>
</dbReference>
<keyword evidence="3" id="KW-0238">DNA-binding</keyword>
<dbReference type="InterPro" id="IPR005119">
    <property type="entry name" value="LysR_subst-bd"/>
</dbReference>
<dbReference type="Pfam" id="PF00126">
    <property type="entry name" value="HTH_1"/>
    <property type="match status" value="1"/>
</dbReference>
<evidence type="ECO:0000256" key="3">
    <source>
        <dbReference type="ARBA" id="ARBA00023125"/>
    </source>
</evidence>
<sequence length="297" mass="33126">MERRDLNDYAYFVAVVAHGGFSAASRVLREPKSKLSRRITDLENRLGTRLIERSSRRFRVTDLGRTFYERCRIMLDEAEAAEAIISAAQAEPAGVVRFSCPTGMVAVIGHLMTGFLDRYPKVRLQLLAVDRPVDLIEERIDLALRVRLALTSDAALTMRTLGRSTRVLVAHPRVAASIRNLQDLENASLLTTSDEATDCIWPLTNNHGETHEIRRMPRFGSQDMGIVRDAAIAGLGVAWLPDHFVREPLEKGLVVQVLPDWRGPEGIVHLVFTTRRGLPSAVRAFIDHLAGGFPKCL</sequence>
<evidence type="ECO:0000256" key="4">
    <source>
        <dbReference type="ARBA" id="ARBA00023163"/>
    </source>
</evidence>
<dbReference type="FunFam" id="1.10.10.10:FF:000001">
    <property type="entry name" value="LysR family transcriptional regulator"/>
    <property type="match status" value="1"/>
</dbReference>
<dbReference type="PANTHER" id="PTHR30537:SF31">
    <property type="entry name" value="TRANSCRIPTIONAL REGULATOR, LYSR FAMILY"/>
    <property type="match status" value="1"/>
</dbReference>
<organism evidence="6 7">
    <name type="scientific">Gluconobacter kanchanaburiensis NBRC 103587</name>
    <dbReference type="NCBI Taxonomy" id="1307948"/>
    <lineage>
        <taxon>Bacteria</taxon>
        <taxon>Pseudomonadati</taxon>
        <taxon>Pseudomonadota</taxon>
        <taxon>Alphaproteobacteria</taxon>
        <taxon>Acetobacterales</taxon>
        <taxon>Acetobacteraceae</taxon>
        <taxon>Gluconobacter</taxon>
    </lineage>
</organism>
<protein>
    <submittedName>
        <fullName evidence="6">LysR family transcriptional regulator</fullName>
    </submittedName>
</protein>
<accession>A0A511BAJ3</accession>
<name>A0A511BAJ3_9PROT</name>
<evidence type="ECO:0000259" key="5">
    <source>
        <dbReference type="PROSITE" id="PS50931"/>
    </source>
</evidence>
<dbReference type="AlphaFoldDB" id="A0A511BAJ3"/>
<dbReference type="InterPro" id="IPR036390">
    <property type="entry name" value="WH_DNA-bd_sf"/>
</dbReference>
<dbReference type="GO" id="GO:0043565">
    <property type="term" value="F:sequence-specific DNA binding"/>
    <property type="evidence" value="ECO:0007669"/>
    <property type="project" value="TreeGrafter"/>
</dbReference>
<dbReference type="RefSeq" id="WP_146863763.1">
    <property type="nucleotide sequence ID" value="NZ_BARK01000028.1"/>
</dbReference>
<dbReference type="Pfam" id="PF03466">
    <property type="entry name" value="LysR_substrate"/>
    <property type="match status" value="1"/>
</dbReference>
<evidence type="ECO:0000313" key="7">
    <source>
        <dbReference type="Proteomes" id="UP000321079"/>
    </source>
</evidence>
<dbReference type="SUPFAM" id="SSF53850">
    <property type="entry name" value="Periplasmic binding protein-like II"/>
    <property type="match status" value="1"/>
</dbReference>
<dbReference type="InterPro" id="IPR000847">
    <property type="entry name" value="LysR_HTH_N"/>
</dbReference>
<feature type="domain" description="HTH lysR-type" evidence="5">
    <location>
        <begin position="1"/>
        <end position="61"/>
    </location>
</feature>
<dbReference type="PROSITE" id="PS50931">
    <property type="entry name" value="HTH_LYSR"/>
    <property type="match status" value="1"/>
</dbReference>
<dbReference type="SUPFAM" id="SSF46785">
    <property type="entry name" value="Winged helix' DNA-binding domain"/>
    <property type="match status" value="1"/>
</dbReference>
<evidence type="ECO:0000256" key="2">
    <source>
        <dbReference type="ARBA" id="ARBA00023015"/>
    </source>
</evidence>